<organism evidence="3 4">
    <name type="scientific">Anas platyrhynchos</name>
    <name type="common">Mallard</name>
    <name type="synonym">Anas boschas</name>
    <dbReference type="NCBI Taxonomy" id="8839"/>
    <lineage>
        <taxon>Eukaryota</taxon>
        <taxon>Metazoa</taxon>
        <taxon>Chordata</taxon>
        <taxon>Craniata</taxon>
        <taxon>Vertebrata</taxon>
        <taxon>Euteleostomi</taxon>
        <taxon>Archelosauria</taxon>
        <taxon>Archosauria</taxon>
        <taxon>Dinosauria</taxon>
        <taxon>Saurischia</taxon>
        <taxon>Theropoda</taxon>
        <taxon>Coelurosauria</taxon>
        <taxon>Aves</taxon>
        <taxon>Neognathae</taxon>
        <taxon>Galloanserae</taxon>
        <taxon>Anseriformes</taxon>
        <taxon>Anatidae</taxon>
        <taxon>Anatinae</taxon>
        <taxon>Anas</taxon>
    </lineage>
</organism>
<dbReference type="EMBL" id="KB743881">
    <property type="protein sequence ID" value="EOA96770.1"/>
    <property type="molecule type" value="Genomic_DNA"/>
</dbReference>
<accession>R0JHQ4</accession>
<dbReference type="GO" id="GO:0003677">
    <property type="term" value="F:DNA binding"/>
    <property type="evidence" value="ECO:0007669"/>
    <property type="project" value="TreeGrafter"/>
</dbReference>
<dbReference type="GO" id="GO:0005634">
    <property type="term" value="C:nucleus"/>
    <property type="evidence" value="ECO:0007669"/>
    <property type="project" value="TreeGrafter"/>
</dbReference>
<feature type="signal peptide" evidence="2">
    <location>
        <begin position="1"/>
        <end position="22"/>
    </location>
</feature>
<evidence type="ECO:0000256" key="1">
    <source>
        <dbReference type="SAM" id="MobiDB-lite"/>
    </source>
</evidence>
<dbReference type="PANTHER" id="PTHR23399">
    <property type="entry name" value="DEOXYNUCLEOTIDYLTRANSFERASE TERMINAL-INTERACTING PROTEIN 1"/>
    <property type="match status" value="1"/>
</dbReference>
<feature type="chain" id="PRO_5004343479" evidence="2">
    <location>
        <begin position="23"/>
        <end position="151"/>
    </location>
</feature>
<keyword evidence="2" id="KW-0732">Signal</keyword>
<gene>
    <name evidence="3" type="ORF">Anapl_17735</name>
</gene>
<evidence type="ECO:0000256" key="2">
    <source>
        <dbReference type="SAM" id="SignalP"/>
    </source>
</evidence>
<evidence type="ECO:0000313" key="4">
    <source>
        <dbReference type="Proteomes" id="UP000296049"/>
    </source>
</evidence>
<proteinExistence type="predicted"/>
<protein>
    <submittedName>
        <fullName evidence="3">Uncharacterized protein</fullName>
    </submittedName>
</protein>
<keyword evidence="4" id="KW-1185">Reference proteome</keyword>
<feature type="compositionally biased region" description="Basic and acidic residues" evidence="1">
    <location>
        <begin position="121"/>
        <end position="139"/>
    </location>
</feature>
<sequence length="151" mass="16409">MRVLSLLLLLGLCCLWARLVAPGPRHAAGLGHSCLSPETLRTPAAPGCTATEQWERMLGSTAARCRQPLEALLLLEARARQLDEELNRRGSPVPKKRKGRPPGQSLSNDRGVSGMAAWKLKVSEPVRRDGPKSSRDGRNKRAALHQASPPL</sequence>
<name>R0JHQ4_ANAPL</name>
<reference evidence="4" key="1">
    <citation type="journal article" date="2013" name="Nat. Genet.">
        <title>The duck genome and transcriptome provide insight into an avian influenza virus reservoir species.</title>
        <authorList>
            <person name="Huang Y."/>
            <person name="Li Y."/>
            <person name="Burt D.W."/>
            <person name="Chen H."/>
            <person name="Zhang Y."/>
            <person name="Qian W."/>
            <person name="Kim H."/>
            <person name="Gan S."/>
            <person name="Zhao Y."/>
            <person name="Li J."/>
            <person name="Yi K."/>
            <person name="Feng H."/>
            <person name="Zhu P."/>
            <person name="Li B."/>
            <person name="Liu Q."/>
            <person name="Fairley S."/>
            <person name="Magor K.E."/>
            <person name="Du Z."/>
            <person name="Hu X."/>
            <person name="Goodman L."/>
            <person name="Tafer H."/>
            <person name="Vignal A."/>
            <person name="Lee T."/>
            <person name="Kim K.W."/>
            <person name="Sheng Z."/>
            <person name="An Y."/>
            <person name="Searle S."/>
            <person name="Herrero J."/>
            <person name="Groenen M.A."/>
            <person name="Crooijmans R.P."/>
            <person name="Faraut T."/>
            <person name="Cai Q."/>
            <person name="Webster R.G."/>
            <person name="Aldridge J.R."/>
            <person name="Warren W.C."/>
            <person name="Bartschat S."/>
            <person name="Kehr S."/>
            <person name="Marz M."/>
            <person name="Stadler P.F."/>
            <person name="Smith J."/>
            <person name="Kraus R.H."/>
            <person name="Zhao Y."/>
            <person name="Ren L."/>
            <person name="Fei J."/>
            <person name="Morisson M."/>
            <person name="Kaiser P."/>
            <person name="Griffin D.K."/>
            <person name="Rao M."/>
            <person name="Pitel F."/>
            <person name="Wang J."/>
            <person name="Li N."/>
        </authorList>
    </citation>
    <scope>NUCLEOTIDE SEQUENCE [LARGE SCALE GENOMIC DNA]</scope>
</reference>
<dbReference type="AlphaFoldDB" id="R0JHQ4"/>
<dbReference type="Proteomes" id="UP000296049">
    <property type="component" value="Unassembled WGS sequence"/>
</dbReference>
<dbReference type="PANTHER" id="PTHR23399:SF2">
    <property type="entry name" value="DEOXYNUCLEOTIDYLTRANSFERASE TERMINAL-INTERACTING PROTEIN 1"/>
    <property type="match status" value="1"/>
</dbReference>
<dbReference type="GO" id="GO:0031491">
    <property type="term" value="F:nucleosome binding"/>
    <property type="evidence" value="ECO:0007669"/>
    <property type="project" value="TreeGrafter"/>
</dbReference>
<feature type="region of interest" description="Disordered" evidence="1">
    <location>
        <begin position="84"/>
        <end position="151"/>
    </location>
</feature>
<dbReference type="InterPro" id="IPR026064">
    <property type="entry name" value="TdIF1"/>
</dbReference>
<evidence type="ECO:0000313" key="3">
    <source>
        <dbReference type="EMBL" id="EOA96770.1"/>
    </source>
</evidence>